<accession>A0A8J2LQS2</accession>
<protein>
    <recommendedName>
        <fullName evidence="1">Amidase domain-containing protein</fullName>
    </recommendedName>
</protein>
<gene>
    <name evidence="2" type="ORF">AFUS01_LOCUS45575</name>
</gene>
<dbReference type="AlphaFoldDB" id="A0A8J2LQS2"/>
<evidence type="ECO:0000313" key="2">
    <source>
        <dbReference type="EMBL" id="CAG7836318.1"/>
    </source>
</evidence>
<dbReference type="GO" id="GO:0009062">
    <property type="term" value="P:fatty acid catabolic process"/>
    <property type="evidence" value="ECO:0007669"/>
    <property type="project" value="TreeGrafter"/>
</dbReference>
<reference evidence="2" key="1">
    <citation type="submission" date="2021-06" db="EMBL/GenBank/DDBJ databases">
        <authorList>
            <person name="Hodson N. C."/>
            <person name="Mongue J. A."/>
            <person name="Jaron S. K."/>
        </authorList>
    </citation>
    <scope>NUCLEOTIDE SEQUENCE</scope>
</reference>
<keyword evidence="3" id="KW-1185">Reference proteome</keyword>
<dbReference type="GO" id="GO:0017064">
    <property type="term" value="F:fatty acid amide hydrolase activity"/>
    <property type="evidence" value="ECO:0007669"/>
    <property type="project" value="TreeGrafter"/>
</dbReference>
<dbReference type="Pfam" id="PF01425">
    <property type="entry name" value="Amidase"/>
    <property type="match status" value="2"/>
</dbReference>
<dbReference type="InterPro" id="IPR023631">
    <property type="entry name" value="Amidase_dom"/>
</dbReference>
<dbReference type="InterPro" id="IPR052096">
    <property type="entry name" value="Endocannabinoid_amidase"/>
</dbReference>
<dbReference type="GO" id="GO:0004040">
    <property type="term" value="F:amidase activity"/>
    <property type="evidence" value="ECO:0007669"/>
    <property type="project" value="TreeGrafter"/>
</dbReference>
<feature type="domain" description="Amidase" evidence="1">
    <location>
        <begin position="166"/>
        <end position="451"/>
    </location>
</feature>
<feature type="domain" description="Amidase" evidence="1">
    <location>
        <begin position="96"/>
        <end position="158"/>
    </location>
</feature>
<comment type="caution">
    <text evidence="2">The sequence shown here is derived from an EMBL/GenBank/DDBJ whole genome shotgun (WGS) entry which is preliminary data.</text>
</comment>
<dbReference type="OrthoDB" id="6428749at2759"/>
<evidence type="ECO:0000313" key="3">
    <source>
        <dbReference type="Proteomes" id="UP000708208"/>
    </source>
</evidence>
<dbReference type="Proteomes" id="UP000708208">
    <property type="component" value="Unassembled WGS sequence"/>
</dbReference>
<dbReference type="EMBL" id="CAJVCH010570975">
    <property type="protein sequence ID" value="CAG7836318.1"/>
    <property type="molecule type" value="Genomic_DNA"/>
</dbReference>
<sequence>MSENIKFKLQEHVPKIILGGLGLIFGVTYLKGKLIECKERGHLNNLRAKKQKEREEKLFALEKKYPSGPESATIVSLPFEVLVSKLQKRELSAQQVLEAYVAKAIAVTRDFNCVTEFVRACFDQAKDLDSLKSPKGPLHGIPICIKEDHDVDGMDTTLDCAGYTGVTGIMASEATTLSAVYRVAVTDATQNEYDPLTVPIPWNAQIFESKRPLRIGYYTSLPVFPAMGDTPDTVLKAKTALEALGHTVVPFEMPDPWRMVSVFATLATADGGNMIYKKLKYDEISRAAEKFKLGRSLLSSLRLKLSSLFIKKLPFSGDPTAQRSEVLWEYLYEQRKIKYEMIDKMKIQKLDLILAPVFPFPATRIEDSDKFFGGVCYTCIYNLLDFPAGVIPFGIETCSKIEPLDDQDDYFLKLAKEDDYFLKLAKEGIKSAKGMPIGVQVIGKPFKEEMMMDRTNKKEHEPHDGYHRPGSSSISVTLRSAPWNCNIVTCHHQIFGSNGSTWHYTQCAPIKFEKVSVEP</sequence>
<evidence type="ECO:0000259" key="1">
    <source>
        <dbReference type="Pfam" id="PF01425"/>
    </source>
</evidence>
<dbReference type="PANTHER" id="PTHR45847">
    <property type="entry name" value="FATTY ACID AMIDE HYDROLASE"/>
    <property type="match status" value="1"/>
</dbReference>
<name>A0A8J2LQS2_9HEXA</name>
<dbReference type="PANTHER" id="PTHR45847:SF6">
    <property type="entry name" value="FATTY ACID AMIDE HYDROLASE"/>
    <property type="match status" value="1"/>
</dbReference>
<proteinExistence type="predicted"/>
<organism evidence="2 3">
    <name type="scientific">Allacma fusca</name>
    <dbReference type="NCBI Taxonomy" id="39272"/>
    <lineage>
        <taxon>Eukaryota</taxon>
        <taxon>Metazoa</taxon>
        <taxon>Ecdysozoa</taxon>
        <taxon>Arthropoda</taxon>
        <taxon>Hexapoda</taxon>
        <taxon>Collembola</taxon>
        <taxon>Symphypleona</taxon>
        <taxon>Sminthuridae</taxon>
        <taxon>Allacma</taxon>
    </lineage>
</organism>